<feature type="compositionally biased region" description="Basic and acidic residues" evidence="1">
    <location>
        <begin position="273"/>
        <end position="289"/>
    </location>
</feature>
<organism evidence="2 3">
    <name type="scientific">Halapricum salinum</name>
    <dbReference type="NCBI Taxonomy" id="1457250"/>
    <lineage>
        <taxon>Archaea</taxon>
        <taxon>Methanobacteriati</taxon>
        <taxon>Methanobacteriota</taxon>
        <taxon>Stenosarchaea group</taxon>
        <taxon>Halobacteria</taxon>
        <taxon>Halobacteriales</taxon>
        <taxon>Haloarculaceae</taxon>
        <taxon>Halapricum</taxon>
    </lineage>
</organism>
<dbReference type="AlphaFoldDB" id="A0A4D6HE80"/>
<accession>A0A4D6HE80</accession>
<evidence type="ECO:0000256" key="1">
    <source>
        <dbReference type="SAM" id="MobiDB-lite"/>
    </source>
</evidence>
<feature type="compositionally biased region" description="Basic and acidic residues" evidence="1">
    <location>
        <begin position="395"/>
        <end position="408"/>
    </location>
</feature>
<keyword evidence="3" id="KW-1185">Reference proteome</keyword>
<sequence length="433" mass="45444">MGDLRRRESKEGESVIGTFTPDEPLSRDRERGAEAIERLEERGRPPTARVFAAGSVLRESPLSLEAVLVGYARQTNGLDVRVGPSVREDLGQLCEAANEQGYAVDVSRVLERTTPSTTAEALAAARRQLDAPPNRRSDRLAAFVQDARTAGIDISMDDFEGMPGIDDGSPQCRSGSHHALVDGSDQAYVEPPVADRPTEVTTVAAANGVYAGDGGGDSGQIAVDGGEQKPPADDTGDAEGRPDHEETTGADSEETACEAAPNTTTATAGRTGRSTEDRREAESDHERDGAVIPTYEAPESGSQNGRQSAHATAASDTEGPSSETASSDATAEETSGFVWPAADDDVDPDVSPTVRIGEHTDEKRREGPAALVTEDRAGESVREIHEAIALANREEAPPVRIIGPDRTDGGPPDPRTLTASLSATGTSVTDALD</sequence>
<name>A0A4D6HE80_9EURY</name>
<feature type="compositionally biased region" description="Basic and acidic residues" evidence="1">
    <location>
        <begin position="226"/>
        <end position="247"/>
    </location>
</feature>
<evidence type="ECO:0000313" key="3">
    <source>
        <dbReference type="Proteomes" id="UP000296706"/>
    </source>
</evidence>
<feature type="compositionally biased region" description="Low complexity" evidence="1">
    <location>
        <begin position="321"/>
        <end position="335"/>
    </location>
</feature>
<dbReference type="Proteomes" id="UP000296706">
    <property type="component" value="Chromosome"/>
</dbReference>
<protein>
    <submittedName>
        <fullName evidence="2">Uncharacterized protein</fullName>
    </submittedName>
</protein>
<feature type="region of interest" description="Disordered" evidence="1">
    <location>
        <begin position="211"/>
        <end position="379"/>
    </location>
</feature>
<feature type="region of interest" description="Disordered" evidence="1">
    <location>
        <begin position="395"/>
        <end position="433"/>
    </location>
</feature>
<reference evidence="2 3" key="1">
    <citation type="journal article" date="2019" name="Nat. Commun.">
        <title>A new type of DNA phosphorothioation-based antiviral system in archaea.</title>
        <authorList>
            <person name="Xiong L."/>
            <person name="Liu S."/>
            <person name="Chen S."/>
            <person name="Xiao Y."/>
            <person name="Zhu B."/>
            <person name="Gao Y."/>
            <person name="Zhang Y."/>
            <person name="Chen B."/>
            <person name="Luo J."/>
            <person name="Deng Z."/>
            <person name="Chen X."/>
            <person name="Wang L."/>
            <person name="Chen S."/>
        </authorList>
    </citation>
    <scope>NUCLEOTIDE SEQUENCE [LARGE SCALE GENOMIC DNA]</scope>
    <source>
        <strain evidence="2 3">CBA1105</strain>
    </source>
</reference>
<gene>
    <name evidence="2" type="ORF">DV733_14015</name>
</gene>
<evidence type="ECO:0000313" key="2">
    <source>
        <dbReference type="EMBL" id="QCC52279.1"/>
    </source>
</evidence>
<dbReference type="KEGG" id="hsn:DV733_14015"/>
<proteinExistence type="predicted"/>
<feature type="region of interest" description="Disordered" evidence="1">
    <location>
        <begin position="1"/>
        <end position="29"/>
    </location>
</feature>
<feature type="compositionally biased region" description="Basic and acidic residues" evidence="1">
    <location>
        <begin position="356"/>
        <end position="379"/>
    </location>
</feature>
<dbReference type="RefSeq" id="WP_049992606.1">
    <property type="nucleotide sequence ID" value="NZ_CP031310.1"/>
</dbReference>
<dbReference type="EMBL" id="CP031310">
    <property type="protein sequence ID" value="QCC52279.1"/>
    <property type="molecule type" value="Genomic_DNA"/>
</dbReference>
<feature type="compositionally biased region" description="Polar residues" evidence="1">
    <location>
        <begin position="300"/>
        <end position="320"/>
    </location>
</feature>
<feature type="compositionally biased region" description="Basic and acidic residues" evidence="1">
    <location>
        <begin position="1"/>
        <end position="13"/>
    </location>
</feature>
<feature type="compositionally biased region" description="Low complexity" evidence="1">
    <location>
        <begin position="415"/>
        <end position="433"/>
    </location>
</feature>
<feature type="compositionally biased region" description="Low complexity" evidence="1">
    <location>
        <begin position="257"/>
        <end position="272"/>
    </location>
</feature>
<dbReference type="GeneID" id="39848998"/>